<reference evidence="2" key="4">
    <citation type="submission" date="2024-05" db="EMBL/GenBank/DDBJ databases">
        <authorList>
            <person name="Sun Q."/>
            <person name="Zhou Y."/>
        </authorList>
    </citation>
    <scope>NUCLEOTIDE SEQUENCE</scope>
    <source>
        <strain evidence="2">CGMCC 1.15931</strain>
    </source>
</reference>
<name>A0A6I3T354_9BURK</name>
<evidence type="ECO:0000313" key="2">
    <source>
        <dbReference type="EMBL" id="GGB99981.1"/>
    </source>
</evidence>
<proteinExistence type="predicted"/>
<protein>
    <submittedName>
        <fullName evidence="3">ATPase</fullName>
    </submittedName>
</protein>
<dbReference type="RefSeq" id="WP_155472174.1">
    <property type="nucleotide sequence ID" value="NZ_BMKG01000008.1"/>
</dbReference>
<evidence type="ECO:0000313" key="3">
    <source>
        <dbReference type="EMBL" id="MTV54892.1"/>
    </source>
</evidence>
<dbReference type="AlphaFoldDB" id="A0A6I3T354"/>
<evidence type="ECO:0000256" key="1">
    <source>
        <dbReference type="SAM" id="MobiDB-lite"/>
    </source>
</evidence>
<feature type="compositionally biased region" description="Low complexity" evidence="1">
    <location>
        <begin position="131"/>
        <end position="148"/>
    </location>
</feature>
<comment type="caution">
    <text evidence="3">The sequence shown here is derived from an EMBL/GenBank/DDBJ whole genome shotgun (WGS) entry which is preliminary data.</text>
</comment>
<dbReference type="Proteomes" id="UP000622638">
    <property type="component" value="Unassembled WGS sequence"/>
</dbReference>
<dbReference type="Proteomes" id="UP000430634">
    <property type="component" value="Unassembled WGS sequence"/>
</dbReference>
<dbReference type="EMBL" id="WNKZ01000064">
    <property type="protein sequence ID" value="MTV54892.1"/>
    <property type="molecule type" value="Genomic_DNA"/>
</dbReference>
<dbReference type="EMBL" id="BMKG01000008">
    <property type="protein sequence ID" value="GGB99981.1"/>
    <property type="molecule type" value="Genomic_DNA"/>
</dbReference>
<organism evidence="3 4">
    <name type="scientific">Pseudoduganella buxea</name>
    <dbReference type="NCBI Taxonomy" id="1949069"/>
    <lineage>
        <taxon>Bacteria</taxon>
        <taxon>Pseudomonadati</taxon>
        <taxon>Pseudomonadota</taxon>
        <taxon>Betaproteobacteria</taxon>
        <taxon>Burkholderiales</taxon>
        <taxon>Oxalobacteraceae</taxon>
        <taxon>Telluria group</taxon>
        <taxon>Pseudoduganella</taxon>
    </lineage>
</organism>
<reference evidence="3 4" key="3">
    <citation type="submission" date="2019-11" db="EMBL/GenBank/DDBJ databases">
        <title>Type strains purchased from KCTC, JCM and DSMZ.</title>
        <authorList>
            <person name="Lu H."/>
        </authorList>
    </citation>
    <scope>NUCLEOTIDE SEQUENCE [LARGE SCALE GENOMIC DNA]</scope>
    <source>
        <strain evidence="3 4">KCTC 52429</strain>
    </source>
</reference>
<keyword evidence="5" id="KW-1185">Reference proteome</keyword>
<evidence type="ECO:0000313" key="5">
    <source>
        <dbReference type="Proteomes" id="UP000622638"/>
    </source>
</evidence>
<accession>A0A6I3T354</accession>
<feature type="region of interest" description="Disordered" evidence="1">
    <location>
        <begin position="80"/>
        <end position="102"/>
    </location>
</feature>
<reference evidence="5" key="2">
    <citation type="journal article" date="2019" name="Int. J. Syst. Evol. Microbiol.">
        <title>The Global Catalogue of Microorganisms (GCM) 10K type strain sequencing project: providing services to taxonomists for standard genome sequencing and annotation.</title>
        <authorList>
            <consortium name="The Broad Institute Genomics Platform"/>
            <consortium name="The Broad Institute Genome Sequencing Center for Infectious Disease"/>
            <person name="Wu L."/>
            <person name="Ma J."/>
        </authorList>
    </citation>
    <scope>NUCLEOTIDE SEQUENCE [LARGE SCALE GENOMIC DNA]</scope>
    <source>
        <strain evidence="5">CGMCC 1.15931</strain>
    </source>
</reference>
<reference evidence="2" key="1">
    <citation type="journal article" date="2014" name="Int. J. Syst. Evol. Microbiol.">
        <title>Complete genome of a new Firmicutes species belonging to the dominant human colonic microbiota ('Ruminococcus bicirculans') reveals two chromosomes and a selective capacity to utilize plant glucans.</title>
        <authorList>
            <consortium name="NISC Comparative Sequencing Program"/>
            <person name="Wegmann U."/>
            <person name="Louis P."/>
            <person name="Goesmann A."/>
            <person name="Henrissat B."/>
            <person name="Duncan S.H."/>
            <person name="Flint H.J."/>
        </authorList>
    </citation>
    <scope>NUCLEOTIDE SEQUENCE</scope>
    <source>
        <strain evidence="2">CGMCC 1.15931</strain>
    </source>
</reference>
<evidence type="ECO:0000313" key="4">
    <source>
        <dbReference type="Proteomes" id="UP000430634"/>
    </source>
</evidence>
<dbReference type="OrthoDB" id="6199459at2"/>
<feature type="region of interest" description="Disordered" evidence="1">
    <location>
        <begin position="119"/>
        <end position="159"/>
    </location>
</feature>
<gene>
    <name evidence="2" type="ORF">GCM10011572_22420</name>
    <name evidence="3" type="ORF">GM672_19360</name>
</gene>
<sequence>MHAYCQELADVVDIDAARRCFACEEPPLPRYQFHCDDPHCAPLRVRITGVNYRVFASESAKYVAPHFRALDPHHPDCQWMLDSDPDAPRPGETAEEARQRQLRRKLHDMVTVFDPTVRRDEAPTARPADTAPGDVGYPAGGAVPVRGPAAGGDGPDTRTSQLTRLVETYVEARTTLPRETFRELTIRVVGEGTMLLDDYFRHLAGAGLDTANRVIYGGARLTNRYGKGFKLKFFDKVAGTDVFLYVSPARMAAYRFRKLLELALARADDVRYFKVYALGRLVPGKAPRHTDFIVDDLRHLVLVLGPEKADAAAAPDLPDAAGDAAAPVL</sequence>